<comment type="caution">
    <text evidence="4">The sequence shown here is derived from an EMBL/GenBank/DDBJ whole genome shotgun (WGS) entry which is preliminary data.</text>
</comment>
<dbReference type="GO" id="GO:0044780">
    <property type="term" value="P:bacterial-type flagellum assembly"/>
    <property type="evidence" value="ECO:0007669"/>
    <property type="project" value="InterPro"/>
</dbReference>
<sequence>MKTQQPELITLLKQQQAQLDALLLLLEAELDALVGRDTVRLDQLVTEKSVLLANISHLDQQLAQAPELPQATQATWFRTCVSEIEQKLAACKTQTAVNQKVLEQSQLTLQRFKNEILGAQGKSGLTYTSKGQPAVENKGLGIKA</sequence>
<keyword evidence="3" id="KW-1005">Bacterial flagellum biogenesis</keyword>
<evidence type="ECO:0000256" key="1">
    <source>
        <dbReference type="ARBA" id="ARBA00002397"/>
    </source>
</evidence>
<evidence type="ECO:0000256" key="2">
    <source>
        <dbReference type="ARBA" id="ARBA00007703"/>
    </source>
</evidence>
<dbReference type="Pfam" id="PF05130">
    <property type="entry name" value="FlgN"/>
    <property type="match status" value="1"/>
</dbReference>
<dbReference type="STRING" id="1129374.AJE_03646"/>
<dbReference type="PATRIC" id="fig|1129374.4.peg.736"/>
<comment type="similarity">
    <text evidence="2">Belongs to the FlgN family.</text>
</comment>
<proteinExistence type="inferred from homology"/>
<evidence type="ECO:0000313" key="5">
    <source>
        <dbReference type="Proteomes" id="UP000012046"/>
    </source>
</evidence>
<name>H3ZBM4_9ALTE</name>
<dbReference type="Proteomes" id="UP000012046">
    <property type="component" value="Unassembled WGS sequence"/>
</dbReference>
<reference evidence="4 5" key="1">
    <citation type="journal article" date="2012" name="J. Bacteriol.">
        <title>Genome Sequence of Extracellular-Protease-Producing Alishewanella jeotgali Isolated from Traditional Korean Fermented Seafood.</title>
        <authorList>
            <person name="Jung J."/>
            <person name="Chun J."/>
            <person name="Park W."/>
        </authorList>
    </citation>
    <scope>NUCLEOTIDE SEQUENCE [LARGE SCALE GENOMIC DNA]</scope>
    <source>
        <strain evidence="4 5">KCTC 22429</strain>
    </source>
</reference>
<evidence type="ECO:0000256" key="3">
    <source>
        <dbReference type="ARBA" id="ARBA00022795"/>
    </source>
</evidence>
<organism evidence="4 5">
    <name type="scientific">Alishewanella jeotgali KCTC 22429</name>
    <dbReference type="NCBI Taxonomy" id="1129374"/>
    <lineage>
        <taxon>Bacteria</taxon>
        <taxon>Pseudomonadati</taxon>
        <taxon>Pseudomonadota</taxon>
        <taxon>Gammaproteobacteria</taxon>
        <taxon>Alteromonadales</taxon>
        <taxon>Alteromonadaceae</taxon>
        <taxon>Alishewanella</taxon>
    </lineage>
</organism>
<dbReference type="Gene3D" id="1.20.58.300">
    <property type="entry name" value="FlgN-like"/>
    <property type="match status" value="1"/>
</dbReference>
<accession>H3ZBM4</accession>
<dbReference type="AlphaFoldDB" id="H3ZBM4"/>
<gene>
    <name evidence="4" type="ORF">AJE_03646</name>
</gene>
<dbReference type="eggNOG" id="ENOG50313T3">
    <property type="taxonomic scope" value="Bacteria"/>
</dbReference>
<dbReference type="EMBL" id="AHTH01000005">
    <property type="protein sequence ID" value="EHR42338.1"/>
    <property type="molecule type" value="Genomic_DNA"/>
</dbReference>
<comment type="function">
    <text evidence="1">Required for the efficient initiation of filament assembly.</text>
</comment>
<keyword evidence="5" id="KW-1185">Reference proteome</keyword>
<protein>
    <submittedName>
        <fullName evidence="4">FlgN family protein</fullName>
    </submittedName>
</protein>
<dbReference type="SUPFAM" id="SSF140566">
    <property type="entry name" value="FlgN-like"/>
    <property type="match status" value="1"/>
</dbReference>
<dbReference type="RefSeq" id="WP_008949734.1">
    <property type="nucleotide sequence ID" value="NZ_AHTH01000005.1"/>
</dbReference>
<evidence type="ECO:0000313" key="4">
    <source>
        <dbReference type="EMBL" id="EHR42338.1"/>
    </source>
</evidence>
<dbReference type="InterPro" id="IPR007809">
    <property type="entry name" value="FlgN-like"/>
</dbReference>
<dbReference type="InterPro" id="IPR036679">
    <property type="entry name" value="FlgN-like_sf"/>
</dbReference>